<dbReference type="RefSeq" id="WP_001192853.1">
    <property type="nucleotide sequence ID" value="NZ_AHNR02000033.1"/>
</dbReference>
<reference evidence="1 2" key="1">
    <citation type="submission" date="2012-10" db="EMBL/GenBank/DDBJ databases">
        <authorList>
            <person name="Harkins D.M."/>
            <person name="Durkin A.S."/>
            <person name="Brinkac L.M."/>
            <person name="Haft D.H."/>
            <person name="Selengut J.D."/>
            <person name="Sanka R."/>
            <person name="DePew J."/>
            <person name="Purushe J."/>
            <person name="Chanthongthip A."/>
            <person name="Lattana O."/>
            <person name="Phetsouvanh R."/>
            <person name="Newton P.N."/>
            <person name="Vinetz J.M."/>
            <person name="Sutton G.G."/>
            <person name="Nierman W.C."/>
            <person name="Fouts D.E."/>
        </authorList>
    </citation>
    <scope>NUCLEOTIDE SEQUENCE [LARGE SCALE GENOMIC DNA]</scope>
    <source>
        <strain evidence="1 2">UI 12758</strain>
    </source>
</reference>
<protein>
    <submittedName>
        <fullName evidence="1">Uncharacterized protein</fullName>
    </submittedName>
</protein>
<evidence type="ECO:0000313" key="2">
    <source>
        <dbReference type="Proteomes" id="UP000001340"/>
    </source>
</evidence>
<comment type="caution">
    <text evidence="1">The sequence shown here is derived from an EMBL/GenBank/DDBJ whole genome shotgun (WGS) entry which is preliminary data.</text>
</comment>
<dbReference type="AlphaFoldDB" id="A0A0E2D5L8"/>
<accession>A0A0E2D5L8</accession>
<evidence type="ECO:0000313" key="1">
    <source>
        <dbReference type="EMBL" id="EKR55198.1"/>
    </source>
</evidence>
<proteinExistence type="predicted"/>
<dbReference type="Proteomes" id="UP000001340">
    <property type="component" value="Unassembled WGS sequence"/>
</dbReference>
<sequence>MQTEVSLTNNELKTYYQNVFQKINADDINRLSGALNDDSYIRILLTSILFCIGRNSDTAIGFQVSLKNQNAILVGSGIFIKSDSVYIFPETTLTPNANSVVGIYEMEFESVLSDEKSVAVFNSQTERFQPQPKPTRKTYRTRLYEQWLNTNGNPLVTQNRIGLLKYAKNGNNITNFVRTLPVFDPKLAGVDVVLNPNILDNTSLSSAINWLYTYIESKNFIKTTPSQGFDNANFRIRTQGNFAYWSKDEGINWLPFA</sequence>
<gene>
    <name evidence="1" type="ORF">LEP1GSC105_0050</name>
</gene>
<name>A0A0E2D5L8_LEPIR</name>
<dbReference type="EMBL" id="AHNR02000033">
    <property type="protein sequence ID" value="EKR55198.1"/>
    <property type="molecule type" value="Genomic_DNA"/>
</dbReference>
<organism evidence="1 2">
    <name type="scientific">Leptospira interrogans str. UI 12758</name>
    <dbReference type="NCBI Taxonomy" id="1049938"/>
    <lineage>
        <taxon>Bacteria</taxon>
        <taxon>Pseudomonadati</taxon>
        <taxon>Spirochaetota</taxon>
        <taxon>Spirochaetia</taxon>
        <taxon>Leptospirales</taxon>
        <taxon>Leptospiraceae</taxon>
        <taxon>Leptospira</taxon>
    </lineage>
</organism>